<reference evidence="2" key="1">
    <citation type="journal article" date="2020" name="Stud. Mycol.">
        <title>101 Dothideomycetes genomes: a test case for predicting lifestyles and emergence of pathogens.</title>
        <authorList>
            <person name="Haridas S."/>
            <person name="Albert R."/>
            <person name="Binder M."/>
            <person name="Bloem J."/>
            <person name="Labutti K."/>
            <person name="Salamov A."/>
            <person name="Andreopoulos B."/>
            <person name="Baker S."/>
            <person name="Barry K."/>
            <person name="Bills G."/>
            <person name="Bluhm B."/>
            <person name="Cannon C."/>
            <person name="Castanera R."/>
            <person name="Culley D."/>
            <person name="Daum C."/>
            <person name="Ezra D."/>
            <person name="Gonzalez J."/>
            <person name="Henrissat B."/>
            <person name="Kuo A."/>
            <person name="Liang C."/>
            <person name="Lipzen A."/>
            <person name="Lutzoni F."/>
            <person name="Magnuson J."/>
            <person name="Mondo S."/>
            <person name="Nolan M."/>
            <person name="Ohm R."/>
            <person name="Pangilinan J."/>
            <person name="Park H.-J."/>
            <person name="Ramirez L."/>
            <person name="Alfaro M."/>
            <person name="Sun H."/>
            <person name="Tritt A."/>
            <person name="Yoshinaga Y."/>
            <person name="Zwiers L.-H."/>
            <person name="Turgeon B."/>
            <person name="Goodwin S."/>
            <person name="Spatafora J."/>
            <person name="Crous P."/>
            <person name="Grigoriev I."/>
        </authorList>
    </citation>
    <scope>NUCLEOTIDE SEQUENCE</scope>
    <source>
        <strain evidence="2">CBS 107.79</strain>
    </source>
</reference>
<dbReference type="Proteomes" id="UP000800036">
    <property type="component" value="Unassembled WGS sequence"/>
</dbReference>
<proteinExistence type="predicted"/>
<gene>
    <name evidence="2" type="ORF">BU23DRAFT_599768</name>
</gene>
<dbReference type="AlphaFoldDB" id="A0A6A5VB86"/>
<feature type="region of interest" description="Disordered" evidence="1">
    <location>
        <begin position="836"/>
        <end position="867"/>
    </location>
</feature>
<name>A0A6A5VB86_9PLEO</name>
<protein>
    <recommendedName>
        <fullName evidence="4">Protein kinase domain-containing protein</fullName>
    </recommendedName>
</protein>
<dbReference type="SUPFAM" id="SSF56112">
    <property type="entry name" value="Protein kinase-like (PK-like)"/>
    <property type="match status" value="1"/>
</dbReference>
<evidence type="ECO:0000313" key="3">
    <source>
        <dbReference type="Proteomes" id="UP000800036"/>
    </source>
</evidence>
<dbReference type="InterPro" id="IPR011009">
    <property type="entry name" value="Kinase-like_dom_sf"/>
</dbReference>
<dbReference type="Gene3D" id="1.10.510.10">
    <property type="entry name" value="Transferase(Phosphotransferase) domain 1"/>
    <property type="match status" value="1"/>
</dbReference>
<evidence type="ECO:0000313" key="2">
    <source>
        <dbReference type="EMBL" id="KAF1972286.1"/>
    </source>
</evidence>
<evidence type="ECO:0008006" key="4">
    <source>
        <dbReference type="Google" id="ProtNLM"/>
    </source>
</evidence>
<evidence type="ECO:0000256" key="1">
    <source>
        <dbReference type="SAM" id="MobiDB-lite"/>
    </source>
</evidence>
<organism evidence="2 3">
    <name type="scientific">Bimuria novae-zelandiae CBS 107.79</name>
    <dbReference type="NCBI Taxonomy" id="1447943"/>
    <lineage>
        <taxon>Eukaryota</taxon>
        <taxon>Fungi</taxon>
        <taxon>Dikarya</taxon>
        <taxon>Ascomycota</taxon>
        <taxon>Pezizomycotina</taxon>
        <taxon>Dothideomycetes</taxon>
        <taxon>Pleosporomycetidae</taxon>
        <taxon>Pleosporales</taxon>
        <taxon>Massarineae</taxon>
        <taxon>Didymosphaeriaceae</taxon>
        <taxon>Bimuria</taxon>
    </lineage>
</organism>
<keyword evidence="3" id="KW-1185">Reference proteome</keyword>
<dbReference type="OrthoDB" id="3793287at2759"/>
<dbReference type="EMBL" id="ML976688">
    <property type="protein sequence ID" value="KAF1972286.1"/>
    <property type="molecule type" value="Genomic_DNA"/>
</dbReference>
<feature type="region of interest" description="Disordered" evidence="1">
    <location>
        <begin position="1114"/>
        <end position="1161"/>
    </location>
</feature>
<sequence>MSAFIPIDSRLNLPVGCPVVPEDVNLDTFTGIIDVEVYEAIKENELSPFTRQELDLNETSGLSHGARVFLHRLANGIKYSFGPRLRKKEQYDVYVPLGTSTKKLFELSLDSRARLWRIDATADTIVSVNGERLQKPQTKKRKSKKSVYLPYMVYLDVSQPVTVQFADHRGLKTVKLWLVQPDDLLGPNHQLRNTSNVKVAQSIPNHKGNRGVSLYIWDRRQAPVSDHSYRVTHRFTGEVVTAKVFQHDEGLEDRDREMLMFGQLETHSSIVRYQIATELNGVPAIITDTHESMIPFAAIVPDLLNMHPGARFKLAVGMLRPLFSAVAYLHCNKIFHGSISPASVLVQIVDDAIVKLLLVNYSWAYMVDIGEDMPKELMRHESAQVMDLVETCTNLWNLRQKPLPGFNPQAMRQATEAAEAEFKVVKQNNADMVHRRPDLWKKAQVQMLELQAHKERKWAQARTAQIQNHGMQHIGPLTKEDVEIHVNAWKQTEASQNTEVNQPMILSLGHAWLDDLMNVLYSTGIYGCLPLPSEICSKLRSLEGQDSEPWQSFRIQQSHEFVVHTVGTRQRILQMESRCFADYMAVCCELHPGLQKTIVEEYNRIIVPCGGMLLPEIIENFHESLKKRLSGKLSIDEPIKGPLPPDMNDALEVLGKIDYPGQHSIQQGYDINYHRPSQMFNITQVHRFASLSRLTSGLNNDQIRCENFVEVRGEPELEGNYVPLPMLHMFATAFDIAVCQEPSCRRSSITQDPSDFSQLSSRIVLAHRGLVGFASMTYEHDQVSHCPREDFEMAKYPRSGTFVATYFGDWKVLPATPNGIPEYTRPTHWAKYKTAEETEAASKGKRKKLTPMSISSKSSGASQPRPILGDRDPEAHCHLTHALRDRNLAIANASTPYKRPIDRSDPESLAAKLQRRERYVRDGTTPTMSQWHQEINLERVPPGHLDDPDQPFDKVPHIGRVMFEAKRMRDEHFRPEEPGLLSVDSDIREELAAGAQARYLAAPTVADDGSVDNKVPPTGFPPPEPSIASSITLNLQLARFGDLVPAVRAEDNRSFNNFAPNPGPGFDAPPVAPFPRTRVGHVTDNQSFYAGQTTQRPRGVTFLEHARSNMTFAEQTDHIQPRLRKPKAASPLRLSGTSDTDGDEDMPDTWVPDMDSGSRDTVMTGVENWLAAGLGAIEEAGEDS</sequence>
<dbReference type="Gene3D" id="3.30.200.20">
    <property type="entry name" value="Phosphorylase Kinase, domain 1"/>
    <property type="match status" value="1"/>
</dbReference>
<feature type="compositionally biased region" description="Polar residues" evidence="1">
    <location>
        <begin position="852"/>
        <end position="862"/>
    </location>
</feature>
<accession>A0A6A5VB86</accession>